<evidence type="ECO:0000256" key="1">
    <source>
        <dbReference type="SAM" id="SignalP"/>
    </source>
</evidence>
<dbReference type="RefSeq" id="WP_005398532.1">
    <property type="nucleotide sequence ID" value="NZ_JH601088.1"/>
</dbReference>
<dbReference type="eggNOG" id="COG3976">
    <property type="taxonomic scope" value="Bacteria"/>
</dbReference>
<dbReference type="Gene3D" id="3.90.1010.20">
    <property type="match status" value="1"/>
</dbReference>
<feature type="signal peptide" evidence="1">
    <location>
        <begin position="1"/>
        <end position="24"/>
    </location>
</feature>
<dbReference type="AlphaFoldDB" id="H3NNX9"/>
<dbReference type="InterPro" id="IPR007329">
    <property type="entry name" value="FMN-bd"/>
</dbReference>
<dbReference type="PROSITE" id="PS51257">
    <property type="entry name" value="PROKAR_LIPOPROTEIN"/>
    <property type="match status" value="1"/>
</dbReference>
<evidence type="ECO:0000259" key="2">
    <source>
        <dbReference type="SMART" id="SM00900"/>
    </source>
</evidence>
<dbReference type="Proteomes" id="UP000004191">
    <property type="component" value="Unassembled WGS sequence"/>
</dbReference>
<dbReference type="STRING" id="883114.HMPREF9709_01040"/>
<reference evidence="3 4" key="1">
    <citation type="submission" date="2012-01" db="EMBL/GenBank/DDBJ databases">
        <title>The Genome Sequence of Helcococcus kunzii ATCC 51366.</title>
        <authorList>
            <consortium name="The Broad Institute Genome Sequencing Platform"/>
            <person name="Earl A."/>
            <person name="Ward D."/>
            <person name="Feldgarden M."/>
            <person name="Gevers D."/>
            <person name="Huys G."/>
            <person name="Young S.K."/>
            <person name="Zeng Q."/>
            <person name="Gargeya S."/>
            <person name="Fitzgerald M."/>
            <person name="Haas B."/>
            <person name="Abouelleil A."/>
            <person name="Alvarado L."/>
            <person name="Arachchi H.M."/>
            <person name="Berlin A."/>
            <person name="Chapman S.B."/>
            <person name="Gearin G."/>
            <person name="Goldberg J."/>
            <person name="Griggs A."/>
            <person name="Gujja S."/>
            <person name="Hansen M."/>
            <person name="Heiman D."/>
            <person name="Howarth C."/>
            <person name="Larimer J."/>
            <person name="Lui A."/>
            <person name="MacDonald P.J.P."/>
            <person name="McCowen C."/>
            <person name="Montmayeur A."/>
            <person name="Murphy C."/>
            <person name="Neiman D."/>
            <person name="Pearson M."/>
            <person name="Priest M."/>
            <person name="Roberts A."/>
            <person name="Saif S."/>
            <person name="Shea T."/>
            <person name="Sisk P."/>
            <person name="Stolte C."/>
            <person name="Sykes S."/>
            <person name="Wortman J."/>
            <person name="Nusbaum C."/>
            <person name="Birren B."/>
        </authorList>
    </citation>
    <scope>NUCLEOTIDE SEQUENCE [LARGE SCALE GENOMIC DNA]</scope>
    <source>
        <strain evidence="3 4">ATCC 51366</strain>
    </source>
</reference>
<keyword evidence="1" id="KW-0732">Signal</keyword>
<accession>H3NNX9</accession>
<name>H3NNX9_9FIRM</name>
<evidence type="ECO:0000313" key="4">
    <source>
        <dbReference type="Proteomes" id="UP000004191"/>
    </source>
</evidence>
<dbReference type="GeneID" id="96999033"/>
<dbReference type="OrthoDB" id="2237218at2"/>
<sequence length="116" mass="12132">MKKLLSMALAAVLVFSLVGCGNNANDTKGEAKTEAKVLKGEADGYKGKVTVEVTKDGDKITDLKIEGKDETPEIGQEAIKTLSKTITEKGTTEGIEAVSGATVTSEAVFKAIKEAK</sequence>
<evidence type="ECO:0000313" key="3">
    <source>
        <dbReference type="EMBL" id="EHR34104.1"/>
    </source>
</evidence>
<dbReference type="EMBL" id="AGEI01000021">
    <property type="protein sequence ID" value="EHR34104.1"/>
    <property type="molecule type" value="Genomic_DNA"/>
</dbReference>
<dbReference type="Pfam" id="PF04205">
    <property type="entry name" value="FMN_bind"/>
    <property type="match status" value="1"/>
</dbReference>
<organism evidence="3 4">
    <name type="scientific">Helcococcus kunzii ATCC 51366</name>
    <dbReference type="NCBI Taxonomy" id="883114"/>
    <lineage>
        <taxon>Bacteria</taxon>
        <taxon>Bacillati</taxon>
        <taxon>Bacillota</taxon>
        <taxon>Tissierellia</taxon>
        <taxon>Tissierellales</taxon>
        <taxon>Peptoniphilaceae</taxon>
        <taxon>Helcococcus</taxon>
    </lineage>
</organism>
<dbReference type="HOGENOM" id="CLU_096350_2_2_9"/>
<comment type="caution">
    <text evidence="3">The sequence shown here is derived from an EMBL/GenBank/DDBJ whole genome shotgun (WGS) entry which is preliminary data.</text>
</comment>
<proteinExistence type="predicted"/>
<keyword evidence="4" id="KW-1185">Reference proteome</keyword>
<gene>
    <name evidence="3" type="ORF">HMPREF9709_01040</name>
</gene>
<feature type="chain" id="PRO_5003591265" description="FMN-binding domain-containing protein" evidence="1">
    <location>
        <begin position="25"/>
        <end position="116"/>
    </location>
</feature>
<dbReference type="SMART" id="SM00900">
    <property type="entry name" value="FMN_bind"/>
    <property type="match status" value="1"/>
</dbReference>
<dbReference type="GO" id="GO:0010181">
    <property type="term" value="F:FMN binding"/>
    <property type="evidence" value="ECO:0007669"/>
    <property type="project" value="InterPro"/>
</dbReference>
<dbReference type="GO" id="GO:0016020">
    <property type="term" value="C:membrane"/>
    <property type="evidence" value="ECO:0007669"/>
    <property type="project" value="InterPro"/>
</dbReference>
<protein>
    <recommendedName>
        <fullName evidence="2">FMN-binding domain-containing protein</fullName>
    </recommendedName>
</protein>
<feature type="domain" description="FMN-binding" evidence="2">
    <location>
        <begin position="44"/>
        <end position="115"/>
    </location>
</feature>